<comment type="similarity">
    <text evidence="2">Belongs to the bacterial solute-binding protein 5 family.</text>
</comment>
<dbReference type="Gene3D" id="3.40.190.10">
    <property type="entry name" value="Periplasmic binding protein-like II"/>
    <property type="match status" value="1"/>
</dbReference>
<organism evidence="6 7">
    <name type="scientific">Candidatus Faecivivens stercoripullorum</name>
    <dbReference type="NCBI Taxonomy" id="2840805"/>
    <lineage>
        <taxon>Bacteria</taxon>
        <taxon>Bacillati</taxon>
        <taxon>Bacillota</taxon>
        <taxon>Clostridia</taxon>
        <taxon>Eubacteriales</taxon>
        <taxon>Oscillospiraceae</taxon>
        <taxon>Oscillospiraceae incertae sedis</taxon>
        <taxon>Candidatus Faecivivens</taxon>
    </lineage>
</organism>
<evidence type="ECO:0000259" key="5">
    <source>
        <dbReference type="Pfam" id="PF00496"/>
    </source>
</evidence>
<dbReference type="GO" id="GO:0043190">
    <property type="term" value="C:ATP-binding cassette (ABC) transporter complex"/>
    <property type="evidence" value="ECO:0007669"/>
    <property type="project" value="InterPro"/>
</dbReference>
<dbReference type="GO" id="GO:1904680">
    <property type="term" value="F:peptide transmembrane transporter activity"/>
    <property type="evidence" value="ECO:0007669"/>
    <property type="project" value="TreeGrafter"/>
</dbReference>
<reference evidence="6" key="2">
    <citation type="journal article" date="2021" name="PeerJ">
        <title>Extensive microbial diversity within the chicken gut microbiome revealed by metagenomics and culture.</title>
        <authorList>
            <person name="Gilroy R."/>
            <person name="Ravi A."/>
            <person name="Getino M."/>
            <person name="Pursley I."/>
            <person name="Horton D.L."/>
            <person name="Alikhan N.F."/>
            <person name="Baker D."/>
            <person name="Gharbi K."/>
            <person name="Hall N."/>
            <person name="Watson M."/>
            <person name="Adriaenssens E.M."/>
            <person name="Foster-Nyarko E."/>
            <person name="Jarju S."/>
            <person name="Secka A."/>
            <person name="Antonio M."/>
            <person name="Oren A."/>
            <person name="Chaudhuri R.R."/>
            <person name="La Ragione R."/>
            <person name="Hildebrand F."/>
            <person name="Pallen M.J."/>
        </authorList>
    </citation>
    <scope>NUCLEOTIDE SEQUENCE</scope>
    <source>
        <strain evidence="6">ChiBcec7-5410</strain>
    </source>
</reference>
<evidence type="ECO:0000256" key="1">
    <source>
        <dbReference type="ARBA" id="ARBA00004196"/>
    </source>
</evidence>
<dbReference type="SUPFAM" id="SSF53850">
    <property type="entry name" value="Periplasmic binding protein-like II"/>
    <property type="match status" value="1"/>
</dbReference>
<dbReference type="Gene3D" id="3.90.76.10">
    <property type="entry name" value="Dipeptide-binding Protein, Domain 1"/>
    <property type="match status" value="1"/>
</dbReference>
<dbReference type="InterPro" id="IPR030678">
    <property type="entry name" value="Peptide/Ni-bd"/>
</dbReference>
<dbReference type="GO" id="GO:0030313">
    <property type="term" value="C:cell envelope"/>
    <property type="evidence" value="ECO:0007669"/>
    <property type="project" value="UniProtKB-SubCell"/>
</dbReference>
<evidence type="ECO:0000256" key="3">
    <source>
        <dbReference type="ARBA" id="ARBA00022448"/>
    </source>
</evidence>
<dbReference type="PIRSF" id="PIRSF002741">
    <property type="entry name" value="MppA"/>
    <property type="match status" value="1"/>
</dbReference>
<keyword evidence="3" id="KW-0813">Transport</keyword>
<dbReference type="AlphaFoldDB" id="A0A9D1KRM1"/>
<dbReference type="GO" id="GO:0015833">
    <property type="term" value="P:peptide transport"/>
    <property type="evidence" value="ECO:0007669"/>
    <property type="project" value="TreeGrafter"/>
</dbReference>
<comment type="caution">
    <text evidence="6">The sequence shown here is derived from an EMBL/GenBank/DDBJ whole genome shotgun (WGS) entry which is preliminary data.</text>
</comment>
<dbReference type="PANTHER" id="PTHR30290">
    <property type="entry name" value="PERIPLASMIC BINDING COMPONENT OF ABC TRANSPORTER"/>
    <property type="match status" value="1"/>
</dbReference>
<comment type="subcellular location">
    <subcellularLocation>
        <location evidence="1">Cell envelope</location>
    </subcellularLocation>
</comment>
<sequence>MRSKLLLMRLAVALTAVLLVLTLFGGCGDEDDVYLEVYTMPVNLDPQLAQGEEAELVIRQMFKRLVTVRDGEICPSAAESWEVSGDGLRYTFTIAQEEYWSDGEPLLAEDFVFAFERLFSPETDSPLAENFASVSGASERLSGEETAIGVTAPDEHTVEFTLSKPDNRFLYLLSTTAASPCREDFFLSTHGRYGLTMQTIVGNGDYRVTTWNESELRLRGVAGTAEEGTSILLSTETEEQRYAVWQLSSEDGDGLVYGLMLNPDCPLFAESGVRKALLCDLPEDIPRHLLPEWMWQDGRELDIPQMELSDMRQMFQQGASAAGGSSGYTVLIPEESGLYDAFAAIAQIWQQDFGLFLAVEQLPEREVIARVESGEYDAALTFLNAEYDHPSGVLSQLLQADETAGTGKFSELYGQAAAETDPEQAKELLFAAEQTLLDEGFFLPVFLLRTELLSGPLAHSDNPGGREISIYHLVT</sequence>
<dbReference type="Proteomes" id="UP000824160">
    <property type="component" value="Unassembled WGS sequence"/>
</dbReference>
<gene>
    <name evidence="6" type="ORF">IAC43_08450</name>
</gene>
<dbReference type="PANTHER" id="PTHR30290:SF10">
    <property type="entry name" value="PERIPLASMIC OLIGOPEPTIDE-BINDING PROTEIN-RELATED"/>
    <property type="match status" value="1"/>
</dbReference>
<reference evidence="6" key="1">
    <citation type="submission" date="2020-10" db="EMBL/GenBank/DDBJ databases">
        <authorList>
            <person name="Gilroy R."/>
        </authorList>
    </citation>
    <scope>NUCLEOTIDE SEQUENCE</scope>
    <source>
        <strain evidence="6">ChiBcec7-5410</strain>
    </source>
</reference>
<protein>
    <recommendedName>
        <fullName evidence="5">Solute-binding protein family 5 domain-containing protein</fullName>
    </recommendedName>
</protein>
<dbReference type="GO" id="GO:0042597">
    <property type="term" value="C:periplasmic space"/>
    <property type="evidence" value="ECO:0007669"/>
    <property type="project" value="UniProtKB-ARBA"/>
</dbReference>
<name>A0A9D1KRM1_9FIRM</name>
<evidence type="ECO:0000313" key="7">
    <source>
        <dbReference type="Proteomes" id="UP000824160"/>
    </source>
</evidence>
<dbReference type="InterPro" id="IPR039424">
    <property type="entry name" value="SBP_5"/>
</dbReference>
<dbReference type="PROSITE" id="PS51257">
    <property type="entry name" value="PROKAR_LIPOPROTEIN"/>
    <property type="match status" value="1"/>
</dbReference>
<dbReference type="Pfam" id="PF00496">
    <property type="entry name" value="SBP_bac_5"/>
    <property type="match status" value="1"/>
</dbReference>
<accession>A0A9D1KRM1</accession>
<proteinExistence type="inferred from homology"/>
<dbReference type="InterPro" id="IPR000914">
    <property type="entry name" value="SBP_5_dom"/>
</dbReference>
<dbReference type="Gene3D" id="3.10.105.10">
    <property type="entry name" value="Dipeptide-binding Protein, Domain 3"/>
    <property type="match status" value="1"/>
</dbReference>
<feature type="domain" description="Solute-binding protein family 5" evidence="5">
    <location>
        <begin position="73"/>
        <end position="217"/>
    </location>
</feature>
<dbReference type="EMBL" id="DVLW01000232">
    <property type="protein sequence ID" value="HIT95203.1"/>
    <property type="molecule type" value="Genomic_DNA"/>
</dbReference>
<evidence type="ECO:0000256" key="2">
    <source>
        <dbReference type="ARBA" id="ARBA00005695"/>
    </source>
</evidence>
<evidence type="ECO:0000256" key="4">
    <source>
        <dbReference type="ARBA" id="ARBA00022729"/>
    </source>
</evidence>
<keyword evidence="4" id="KW-0732">Signal</keyword>
<evidence type="ECO:0000313" key="6">
    <source>
        <dbReference type="EMBL" id="HIT95203.1"/>
    </source>
</evidence>